<comment type="caution">
    <text evidence="4">The sequence shown here is derived from an EMBL/GenBank/DDBJ whole genome shotgun (WGS) entry which is preliminary data.</text>
</comment>
<dbReference type="InterPro" id="IPR013783">
    <property type="entry name" value="Ig-like_fold"/>
</dbReference>
<protein>
    <submittedName>
        <fullName evidence="4">T9SS type A sorting domain-containing protein</fullName>
    </submittedName>
</protein>
<dbReference type="InterPro" id="IPR036116">
    <property type="entry name" value="FN3_sf"/>
</dbReference>
<dbReference type="Gene3D" id="2.120.10.30">
    <property type="entry name" value="TolB, C-terminal domain"/>
    <property type="match status" value="2"/>
</dbReference>
<reference evidence="5" key="1">
    <citation type="submission" date="2019-01" db="EMBL/GenBank/DDBJ databases">
        <title>Cytophagaceae bacterium strain CAR-16.</title>
        <authorList>
            <person name="Chen W.-M."/>
        </authorList>
    </citation>
    <scope>NUCLEOTIDE SEQUENCE [LARGE SCALE GENOMIC DNA]</scope>
    <source>
        <strain evidence="5">LLJ-11</strain>
    </source>
</reference>
<dbReference type="InterPro" id="IPR011042">
    <property type="entry name" value="6-blade_b-propeller_TolB-like"/>
</dbReference>
<dbReference type="RefSeq" id="WP_129434832.1">
    <property type="nucleotide sequence ID" value="NZ_SBKO01000001.1"/>
</dbReference>
<accession>A0A4Q1K6V7</accession>
<feature type="domain" description="Fibronectin type-III" evidence="3">
    <location>
        <begin position="448"/>
        <end position="545"/>
    </location>
</feature>
<dbReference type="Gene3D" id="2.40.10.500">
    <property type="match status" value="1"/>
</dbReference>
<dbReference type="InterPro" id="IPR003961">
    <property type="entry name" value="FN3_dom"/>
</dbReference>
<dbReference type="OrthoDB" id="1401747at2"/>
<dbReference type="SUPFAM" id="SSF49265">
    <property type="entry name" value="Fibronectin type III"/>
    <property type="match status" value="1"/>
</dbReference>
<dbReference type="NCBIfam" id="TIGR04183">
    <property type="entry name" value="Por_Secre_tail"/>
    <property type="match status" value="1"/>
</dbReference>
<proteinExistence type="predicted"/>
<dbReference type="AlphaFoldDB" id="A0A4Q1K6V7"/>
<dbReference type="Gene3D" id="2.60.40.10">
    <property type="entry name" value="Immunoglobulins"/>
    <property type="match status" value="1"/>
</dbReference>
<evidence type="ECO:0000256" key="1">
    <source>
        <dbReference type="ARBA" id="ARBA00022729"/>
    </source>
</evidence>
<evidence type="ECO:0000313" key="5">
    <source>
        <dbReference type="Proteomes" id="UP000290283"/>
    </source>
</evidence>
<dbReference type="InterPro" id="IPR026444">
    <property type="entry name" value="Secre_tail"/>
</dbReference>
<feature type="signal peptide" evidence="2">
    <location>
        <begin position="1"/>
        <end position="18"/>
    </location>
</feature>
<sequence>MKKILFSFLAFIHLSVLGQNGSSVTYSGSTTLGAQNGNISIARYNTPTCIAKDGLNNIYVSDFNGIRKIDETGNVTTIIPYSSIGPVSDMAYDTTTGTFIVAATPSSVKLLRIDTNGNILNTYYDNGLTTSSAGGAFGVVVDNSGAVYYSIPTFHIIRKLVPSTNTTTIYAGQFNSSGNVIGAIAGSQFNLPQDLEIDSSGNIYTFDQSNTVIKKITSSTVSNILAINGSKMAIDGNNLYVSKSSSIFNINLSTLSGLTLSGNDTLTGFQNGGSNSSLYNAPAGILIFSPSFILVCDSYNNQIRRVQINDACENAQTLTANSGLVDIGTYNGNVPTGSNLCYNYTNNVPMANWYKFTPTQNGVLDVTSQTIQNSLSNNTRLAVYRGTCGALICLSSNDNISTGTGNLNSYIQGLELVANNTYYIVWDNTYVSSTTNFSYTFTPKTCFTPNTYSLVTPTTQNSIHLQWNAPVNGDSTPDSYTAQIGLRNWGRLSGGLIQSGNPTETNFQFIGLQEGKIYDIYVKTNCSASDESLWEGPLTVATAFAPVTPTYAENFDSETVFSFLGLGRYSDTTNANWKFQTGGPSTFVYNGTNSVFSISDSATLTNAYLYTKPINLVAGQSYNVNFYLNDYLTAGNTTQYQIEVLVGTNPTSTTPSDYNIIWTDFNTQPSNMFVAKNATYTAPTSGVYRFAIRNSSQSTGTGSHYLFVDNLVISSSLSVEDFNKSNLLLYPNPVLDYISIQNPDNISITNYSVLDINGRILHTNTLSNDSLINLSSLTKGIYIIQLETEKGVLTKKIIKK</sequence>
<dbReference type="EMBL" id="SBKO01000001">
    <property type="protein sequence ID" value="RXR21195.1"/>
    <property type="molecule type" value="Genomic_DNA"/>
</dbReference>
<keyword evidence="1 2" id="KW-0732">Signal</keyword>
<evidence type="ECO:0000259" key="3">
    <source>
        <dbReference type="PROSITE" id="PS50853"/>
    </source>
</evidence>
<dbReference type="SUPFAM" id="SSF101898">
    <property type="entry name" value="NHL repeat"/>
    <property type="match status" value="1"/>
</dbReference>
<evidence type="ECO:0000256" key="2">
    <source>
        <dbReference type="SAM" id="SignalP"/>
    </source>
</evidence>
<dbReference type="PANTHER" id="PTHR13833">
    <property type="match status" value="1"/>
</dbReference>
<keyword evidence="5" id="KW-1185">Reference proteome</keyword>
<name>A0A4Q1K6V7_9FLAO</name>
<organism evidence="4 5">
    <name type="scientific">Flavobacterium amnicola</name>
    <dbReference type="NCBI Taxonomy" id="2506422"/>
    <lineage>
        <taxon>Bacteria</taxon>
        <taxon>Pseudomonadati</taxon>
        <taxon>Bacteroidota</taxon>
        <taxon>Flavobacteriia</taxon>
        <taxon>Flavobacteriales</taxon>
        <taxon>Flavobacteriaceae</taxon>
        <taxon>Flavobacterium</taxon>
    </lineage>
</organism>
<evidence type="ECO:0000313" key="4">
    <source>
        <dbReference type="EMBL" id="RXR21195.1"/>
    </source>
</evidence>
<dbReference type="Proteomes" id="UP000290283">
    <property type="component" value="Unassembled WGS sequence"/>
</dbReference>
<feature type="chain" id="PRO_5020222250" evidence="2">
    <location>
        <begin position="19"/>
        <end position="800"/>
    </location>
</feature>
<dbReference type="Pfam" id="PF18962">
    <property type="entry name" value="Por_Secre_tail"/>
    <property type="match status" value="1"/>
</dbReference>
<dbReference type="CDD" id="cd00063">
    <property type="entry name" value="FN3"/>
    <property type="match status" value="1"/>
</dbReference>
<gene>
    <name evidence="4" type="ORF">EQG63_04455</name>
</gene>
<dbReference type="PANTHER" id="PTHR13833:SF71">
    <property type="entry name" value="NHL DOMAIN-CONTAINING PROTEIN"/>
    <property type="match status" value="1"/>
</dbReference>
<dbReference type="PROSITE" id="PS50853">
    <property type="entry name" value="FN3"/>
    <property type="match status" value="1"/>
</dbReference>